<dbReference type="SUPFAM" id="SSF53822">
    <property type="entry name" value="Periplasmic binding protein-like I"/>
    <property type="match status" value="1"/>
</dbReference>
<dbReference type="RefSeq" id="WP_123643385.1">
    <property type="nucleotide sequence ID" value="NZ_ML119089.1"/>
</dbReference>
<evidence type="ECO:0000313" key="6">
    <source>
        <dbReference type="Proteomes" id="UP000268016"/>
    </source>
</evidence>
<dbReference type="Pfam" id="PF13407">
    <property type="entry name" value="Peripla_BP_4"/>
    <property type="match status" value="1"/>
</dbReference>
<organism evidence="5 6">
    <name type="scientific">Histidinibacterium lentulum</name>
    <dbReference type="NCBI Taxonomy" id="2480588"/>
    <lineage>
        <taxon>Bacteria</taxon>
        <taxon>Pseudomonadati</taxon>
        <taxon>Pseudomonadota</taxon>
        <taxon>Alphaproteobacteria</taxon>
        <taxon>Rhodobacterales</taxon>
        <taxon>Paracoccaceae</taxon>
        <taxon>Histidinibacterium</taxon>
    </lineage>
</organism>
<dbReference type="InterPro" id="IPR000843">
    <property type="entry name" value="HTH_LacI"/>
</dbReference>
<evidence type="ECO:0000259" key="4">
    <source>
        <dbReference type="PROSITE" id="PS50932"/>
    </source>
</evidence>
<dbReference type="InterPro" id="IPR025997">
    <property type="entry name" value="SBP_2_dom"/>
</dbReference>
<evidence type="ECO:0000256" key="1">
    <source>
        <dbReference type="ARBA" id="ARBA00023015"/>
    </source>
</evidence>
<accession>A0A3N2QTI7</accession>
<dbReference type="PROSITE" id="PS50932">
    <property type="entry name" value="HTH_LACI_2"/>
    <property type="match status" value="1"/>
</dbReference>
<dbReference type="CDD" id="cd06307">
    <property type="entry name" value="PBP1_sugar_binding"/>
    <property type="match status" value="1"/>
</dbReference>
<evidence type="ECO:0000256" key="2">
    <source>
        <dbReference type="ARBA" id="ARBA00023125"/>
    </source>
</evidence>
<proteinExistence type="predicted"/>
<name>A0A3N2QTI7_9RHOB</name>
<reference evidence="5 6" key="1">
    <citation type="submission" date="2018-10" db="EMBL/GenBank/DDBJ databases">
        <title>Histidinibacterium lentulum gen. nov., sp. nov., a marine bacterium from the culture broth of Picochlorum sp. 122.</title>
        <authorList>
            <person name="Wang G."/>
        </authorList>
    </citation>
    <scope>NUCLEOTIDE SEQUENCE [LARGE SCALE GENOMIC DNA]</scope>
    <source>
        <strain evidence="5 6">B17</strain>
    </source>
</reference>
<gene>
    <name evidence="5" type="ORF">EAT49_16380</name>
</gene>
<sequence>MRATIHDIASRAGVSAATVDRVLNGRKGVSAANRQRVMRAAQELRYLPTDGQAALPVRPAQLEFLIPRARQVFLSDLAEQIEEFAATLPVVSRAKVHAVEDLSPEAFVSALGRIDTGTQGVGIVAVDHPLTRQAVRDLTDGGVKVVTIASDLLTTPRSAYVGLDDRVAGRTAGLVMGHVAGRSGGKVALFVGQQAFQGQREREIGFRTIIEQEFPTLELLPLFDTRSDTGIARSATERLLAAEPDLAGIYVMGGGRSGVAEATARVDRRKRPFVILHDLSDTTRRYLSEGSIDLIIDQNVRLLAEQAVIRLLTAIAAERLFLPEHFIEPRLIFRENIPM</sequence>
<dbReference type="GO" id="GO:0003700">
    <property type="term" value="F:DNA-binding transcription factor activity"/>
    <property type="evidence" value="ECO:0007669"/>
    <property type="project" value="TreeGrafter"/>
</dbReference>
<dbReference type="AlphaFoldDB" id="A0A3N2QTI7"/>
<keyword evidence="6" id="KW-1185">Reference proteome</keyword>
<evidence type="ECO:0000256" key="3">
    <source>
        <dbReference type="ARBA" id="ARBA00023163"/>
    </source>
</evidence>
<dbReference type="InterPro" id="IPR010982">
    <property type="entry name" value="Lambda_DNA-bd_dom_sf"/>
</dbReference>
<evidence type="ECO:0000313" key="5">
    <source>
        <dbReference type="EMBL" id="ROT98518.1"/>
    </source>
</evidence>
<comment type="caution">
    <text evidence="5">The sequence shown here is derived from an EMBL/GenBank/DDBJ whole genome shotgun (WGS) entry which is preliminary data.</text>
</comment>
<keyword evidence="2 5" id="KW-0238">DNA-binding</keyword>
<dbReference type="PANTHER" id="PTHR30146:SF152">
    <property type="entry name" value="TRANSCRIPTIONAL REGULATORY PROTEIN"/>
    <property type="match status" value="1"/>
</dbReference>
<dbReference type="SMART" id="SM00354">
    <property type="entry name" value="HTH_LACI"/>
    <property type="match status" value="1"/>
</dbReference>
<dbReference type="Proteomes" id="UP000268016">
    <property type="component" value="Unassembled WGS sequence"/>
</dbReference>
<dbReference type="PROSITE" id="PS00356">
    <property type="entry name" value="HTH_LACI_1"/>
    <property type="match status" value="1"/>
</dbReference>
<dbReference type="Gene3D" id="1.10.260.40">
    <property type="entry name" value="lambda repressor-like DNA-binding domains"/>
    <property type="match status" value="1"/>
</dbReference>
<dbReference type="InterPro" id="IPR028082">
    <property type="entry name" value="Peripla_BP_I"/>
</dbReference>
<feature type="domain" description="HTH lacI-type" evidence="4">
    <location>
        <begin position="3"/>
        <end position="57"/>
    </location>
</feature>
<dbReference type="CDD" id="cd01392">
    <property type="entry name" value="HTH_LacI"/>
    <property type="match status" value="1"/>
</dbReference>
<dbReference type="Pfam" id="PF00356">
    <property type="entry name" value="LacI"/>
    <property type="match status" value="1"/>
</dbReference>
<dbReference type="OrthoDB" id="9805774at2"/>
<dbReference type="PANTHER" id="PTHR30146">
    <property type="entry name" value="LACI-RELATED TRANSCRIPTIONAL REPRESSOR"/>
    <property type="match status" value="1"/>
</dbReference>
<keyword evidence="1" id="KW-0805">Transcription regulation</keyword>
<dbReference type="SUPFAM" id="SSF47413">
    <property type="entry name" value="lambda repressor-like DNA-binding domains"/>
    <property type="match status" value="1"/>
</dbReference>
<dbReference type="PRINTS" id="PR00036">
    <property type="entry name" value="HTHLACI"/>
</dbReference>
<protein>
    <submittedName>
        <fullName evidence="5">LacI family DNA-binding transcriptional regulator</fullName>
    </submittedName>
</protein>
<dbReference type="EMBL" id="RDRB01000009">
    <property type="protein sequence ID" value="ROT98518.1"/>
    <property type="molecule type" value="Genomic_DNA"/>
</dbReference>
<dbReference type="Gene3D" id="3.40.50.2300">
    <property type="match status" value="2"/>
</dbReference>
<dbReference type="GO" id="GO:0000976">
    <property type="term" value="F:transcription cis-regulatory region binding"/>
    <property type="evidence" value="ECO:0007669"/>
    <property type="project" value="TreeGrafter"/>
</dbReference>
<keyword evidence="3" id="KW-0804">Transcription</keyword>